<proteinExistence type="predicted"/>
<reference evidence="1 2" key="1">
    <citation type="submission" date="2019-04" db="EMBL/GenBank/DDBJ databases">
        <title>Chitiniphilus eburnea sp. nov., a novel chitinolytic bacterium isolated from aquaculture sludge.</title>
        <authorList>
            <person name="Sheng M."/>
        </authorList>
    </citation>
    <scope>NUCLEOTIDE SEQUENCE [LARGE SCALE GENOMIC DNA]</scope>
    <source>
        <strain evidence="1 2">HX-2-15</strain>
    </source>
</reference>
<dbReference type="OrthoDB" id="8912619at2"/>
<organism evidence="1 2">
    <name type="scientific">Chitiniphilus eburneus</name>
    <dbReference type="NCBI Taxonomy" id="2571148"/>
    <lineage>
        <taxon>Bacteria</taxon>
        <taxon>Pseudomonadati</taxon>
        <taxon>Pseudomonadota</taxon>
        <taxon>Betaproteobacteria</taxon>
        <taxon>Neisseriales</taxon>
        <taxon>Chitinibacteraceae</taxon>
        <taxon>Chitiniphilus</taxon>
    </lineage>
</organism>
<accession>A0A4U0P5L6</accession>
<dbReference type="EMBL" id="SUMF01000062">
    <property type="protein sequence ID" value="TJZ62675.1"/>
    <property type="molecule type" value="Genomic_DNA"/>
</dbReference>
<gene>
    <name evidence="1" type="ORF">FAZ21_19785</name>
</gene>
<dbReference type="Proteomes" id="UP000310016">
    <property type="component" value="Unassembled WGS sequence"/>
</dbReference>
<protein>
    <submittedName>
        <fullName evidence="1">Uncharacterized protein</fullName>
    </submittedName>
</protein>
<comment type="caution">
    <text evidence="1">The sequence shown here is derived from an EMBL/GenBank/DDBJ whole genome shotgun (WGS) entry which is preliminary data.</text>
</comment>
<keyword evidence="2" id="KW-1185">Reference proteome</keyword>
<sequence>MGYVTATFEDGFERPIENIMWQVVLLVLSGGWYPDKMKTARVNIASFIRANDLNDLLKDVPLDEANLFLHDLKILNLIDP</sequence>
<evidence type="ECO:0000313" key="2">
    <source>
        <dbReference type="Proteomes" id="UP000310016"/>
    </source>
</evidence>
<dbReference type="AlphaFoldDB" id="A0A4U0P5L6"/>
<evidence type="ECO:0000313" key="1">
    <source>
        <dbReference type="EMBL" id="TJZ62675.1"/>
    </source>
</evidence>
<name>A0A4U0P5L6_9NEIS</name>